<gene>
    <name evidence="2" type="ORF">QTP70_009243</name>
</gene>
<protein>
    <submittedName>
        <fullName evidence="2">Uncharacterized protein</fullName>
    </submittedName>
</protein>
<accession>A0AAE0QKC5</accession>
<reference evidence="2" key="1">
    <citation type="submission" date="2023-06" db="EMBL/GenBank/DDBJ databases">
        <title>Male Hemibagrus guttatus genome.</title>
        <authorList>
            <person name="Bian C."/>
        </authorList>
    </citation>
    <scope>NUCLEOTIDE SEQUENCE</scope>
    <source>
        <strain evidence="2">Male_cb2023</strain>
        <tissue evidence="2">Muscle</tissue>
    </source>
</reference>
<name>A0AAE0QKC5_9TELE</name>
<feature type="region of interest" description="Disordered" evidence="1">
    <location>
        <begin position="1"/>
        <end position="20"/>
    </location>
</feature>
<comment type="caution">
    <text evidence="2">The sequence shown here is derived from an EMBL/GenBank/DDBJ whole genome shotgun (WGS) entry which is preliminary data.</text>
</comment>
<organism evidence="2 3">
    <name type="scientific">Hemibagrus guttatus</name>
    <dbReference type="NCBI Taxonomy" id="175788"/>
    <lineage>
        <taxon>Eukaryota</taxon>
        <taxon>Metazoa</taxon>
        <taxon>Chordata</taxon>
        <taxon>Craniata</taxon>
        <taxon>Vertebrata</taxon>
        <taxon>Euteleostomi</taxon>
        <taxon>Actinopterygii</taxon>
        <taxon>Neopterygii</taxon>
        <taxon>Teleostei</taxon>
        <taxon>Ostariophysi</taxon>
        <taxon>Siluriformes</taxon>
        <taxon>Bagridae</taxon>
        <taxon>Hemibagrus</taxon>
    </lineage>
</organism>
<evidence type="ECO:0000313" key="3">
    <source>
        <dbReference type="Proteomes" id="UP001274896"/>
    </source>
</evidence>
<dbReference type="EMBL" id="JAUCMX010000014">
    <property type="protein sequence ID" value="KAK3523747.1"/>
    <property type="molecule type" value="Genomic_DNA"/>
</dbReference>
<evidence type="ECO:0000313" key="2">
    <source>
        <dbReference type="EMBL" id="KAK3523747.1"/>
    </source>
</evidence>
<dbReference type="AlphaFoldDB" id="A0AAE0QKC5"/>
<dbReference type="Proteomes" id="UP001274896">
    <property type="component" value="Unassembled WGS sequence"/>
</dbReference>
<proteinExistence type="predicted"/>
<sequence length="68" mass="7714">MGSAQHTMLRIQPRTDRDIPSISSPNAAIMSLFLWVVVDLELIPGTFSAKQDYTRDSFAYDSYTQFLV</sequence>
<keyword evidence="3" id="KW-1185">Reference proteome</keyword>
<evidence type="ECO:0000256" key="1">
    <source>
        <dbReference type="SAM" id="MobiDB-lite"/>
    </source>
</evidence>